<evidence type="ECO:0000313" key="17">
    <source>
        <dbReference type="EMBL" id="KDR18500.1"/>
    </source>
</evidence>
<dbReference type="CDD" id="cd16451">
    <property type="entry name" value="mRING_PEX12"/>
    <property type="match status" value="1"/>
</dbReference>
<dbReference type="GO" id="GO:0008270">
    <property type="term" value="F:zinc ion binding"/>
    <property type="evidence" value="ECO:0007669"/>
    <property type="project" value="UniProtKB-KW"/>
</dbReference>
<dbReference type="FunCoup" id="A0A067R5N8">
    <property type="interactions" value="1358"/>
</dbReference>
<dbReference type="STRING" id="136037.A0A067R5N8"/>
<evidence type="ECO:0000256" key="8">
    <source>
        <dbReference type="ARBA" id="ARBA00022771"/>
    </source>
</evidence>
<comment type="similarity">
    <text evidence="3 15">Belongs to the pex2/pex10/pex12 family.</text>
</comment>
<sequence length="309" mass="35107">MAERAAHLTATSHTKPSIFEVVAQDSLTVTFHPALKRVAMFLASCNPEKYGWLIGWFEEVYFAFNTILQYCYLKCHGASFAEAFYGLQRVPLRGISLHCPRLPPHEEAVSLLCLCVVPYLRTKLEDKVTQYQLQGTSEGWVRLHSVLHSVWEGCVLGNYLCYMNGSTASHSPLLHLAGVTLQYTPEQTHESKFPLLSAKFVGYLLMHTLEFGAFFLQFLQWWHSEDKLRTSLTALPVPPPCKVSAEARQYGRVCPICLQNWKIETVLSVSGFVFCYRCIVQYIRDNHCCPVTKYPADVGDLIRIYSSHS</sequence>
<evidence type="ECO:0000313" key="18">
    <source>
        <dbReference type="Proteomes" id="UP000027135"/>
    </source>
</evidence>
<comment type="subcellular location">
    <subcellularLocation>
        <location evidence="1">Peroxisome membrane</location>
        <topology evidence="1">Multi-pass membrane protein</topology>
    </subcellularLocation>
</comment>
<feature type="domain" description="Pex N-terminal" evidence="16">
    <location>
        <begin position="48"/>
        <end position="224"/>
    </location>
</feature>
<proteinExistence type="inferred from homology"/>
<dbReference type="InterPro" id="IPR006845">
    <property type="entry name" value="Pex_N"/>
</dbReference>
<keyword evidence="8" id="KW-0863">Zinc-finger</keyword>
<keyword evidence="5" id="KW-0813">Transport</keyword>
<dbReference type="InParanoid" id="A0A067R5N8"/>
<dbReference type="SUPFAM" id="SSF57850">
    <property type="entry name" value="RING/U-box"/>
    <property type="match status" value="1"/>
</dbReference>
<comment type="pathway">
    <text evidence="2">Protein modification; protein ubiquitination.</text>
</comment>
<dbReference type="InterPro" id="IPR017375">
    <property type="entry name" value="PEX12"/>
</dbReference>
<dbReference type="GO" id="GO:0016558">
    <property type="term" value="P:protein import into peroxisome matrix"/>
    <property type="evidence" value="ECO:0007669"/>
    <property type="project" value="UniProtKB-UniRule"/>
</dbReference>
<dbReference type="EMBL" id="KK852685">
    <property type="protein sequence ID" value="KDR18500.1"/>
    <property type="molecule type" value="Genomic_DNA"/>
</dbReference>
<dbReference type="eggNOG" id="KOG0826">
    <property type="taxonomic scope" value="Eukaryota"/>
</dbReference>
<dbReference type="Gene3D" id="3.30.40.10">
    <property type="entry name" value="Zinc/RING finger domain, C3HC4 (zinc finger)"/>
    <property type="match status" value="1"/>
</dbReference>
<keyword evidence="12 15" id="KW-0472">Membrane</keyword>
<dbReference type="PIRSF" id="PIRSF038074">
    <property type="entry name" value="Peroxisome_assembly_p12"/>
    <property type="match status" value="1"/>
</dbReference>
<accession>A0A067R5N8</accession>
<keyword evidence="7" id="KW-0479">Metal-binding</keyword>
<name>A0A067R5N8_ZOONE</name>
<evidence type="ECO:0000256" key="1">
    <source>
        <dbReference type="ARBA" id="ARBA00004585"/>
    </source>
</evidence>
<keyword evidence="9" id="KW-0862">Zinc</keyword>
<dbReference type="InterPro" id="IPR013083">
    <property type="entry name" value="Znf_RING/FYVE/PHD"/>
</dbReference>
<evidence type="ECO:0000256" key="13">
    <source>
        <dbReference type="ARBA" id="ARBA00023140"/>
    </source>
</evidence>
<evidence type="ECO:0000256" key="11">
    <source>
        <dbReference type="ARBA" id="ARBA00022989"/>
    </source>
</evidence>
<dbReference type="PANTHER" id="PTHR12888">
    <property type="entry name" value="PEROXISOME ASSEMBLY PROTEIN 12 PEROXIN-12"/>
    <property type="match status" value="1"/>
</dbReference>
<gene>
    <name evidence="17" type="ORF">L798_07690</name>
</gene>
<evidence type="ECO:0000256" key="12">
    <source>
        <dbReference type="ARBA" id="ARBA00023136"/>
    </source>
</evidence>
<evidence type="ECO:0000256" key="6">
    <source>
        <dbReference type="ARBA" id="ARBA00022692"/>
    </source>
</evidence>
<evidence type="ECO:0000256" key="3">
    <source>
        <dbReference type="ARBA" id="ARBA00008704"/>
    </source>
</evidence>
<organism evidence="17 18">
    <name type="scientific">Zootermopsis nevadensis</name>
    <name type="common">Dampwood termite</name>
    <dbReference type="NCBI Taxonomy" id="136037"/>
    <lineage>
        <taxon>Eukaryota</taxon>
        <taxon>Metazoa</taxon>
        <taxon>Ecdysozoa</taxon>
        <taxon>Arthropoda</taxon>
        <taxon>Hexapoda</taxon>
        <taxon>Insecta</taxon>
        <taxon>Pterygota</taxon>
        <taxon>Neoptera</taxon>
        <taxon>Polyneoptera</taxon>
        <taxon>Dictyoptera</taxon>
        <taxon>Blattodea</taxon>
        <taxon>Blattoidea</taxon>
        <taxon>Termitoidae</taxon>
        <taxon>Termopsidae</taxon>
        <taxon>Zootermopsis</taxon>
    </lineage>
</organism>
<evidence type="ECO:0000256" key="2">
    <source>
        <dbReference type="ARBA" id="ARBA00004906"/>
    </source>
</evidence>
<comment type="function">
    <text evidence="15">Component of a retrotranslocation channel required for peroxisome organization by mediating export of the PEX5 receptor from peroxisomes to the cytosol, thereby promoting PEX5 recycling.</text>
</comment>
<evidence type="ECO:0000256" key="10">
    <source>
        <dbReference type="ARBA" id="ARBA00022927"/>
    </source>
</evidence>
<dbReference type="GO" id="GO:0004842">
    <property type="term" value="F:ubiquitin-protein transferase activity"/>
    <property type="evidence" value="ECO:0007669"/>
    <property type="project" value="TreeGrafter"/>
</dbReference>
<evidence type="ECO:0000256" key="15">
    <source>
        <dbReference type="PIRNR" id="PIRNR038074"/>
    </source>
</evidence>
<dbReference type="GO" id="GO:0005778">
    <property type="term" value="C:peroxisomal membrane"/>
    <property type="evidence" value="ECO:0007669"/>
    <property type="project" value="UniProtKB-SubCell"/>
</dbReference>
<evidence type="ECO:0000256" key="14">
    <source>
        <dbReference type="ARBA" id="ARBA00029692"/>
    </source>
</evidence>
<keyword evidence="6" id="KW-0812">Transmembrane</keyword>
<dbReference type="Pfam" id="PF04757">
    <property type="entry name" value="Pex2_Pex12"/>
    <property type="match status" value="1"/>
</dbReference>
<dbReference type="GO" id="GO:1990429">
    <property type="term" value="C:peroxisomal importomer complex"/>
    <property type="evidence" value="ECO:0007669"/>
    <property type="project" value="TreeGrafter"/>
</dbReference>
<dbReference type="OrthoDB" id="107372at2759"/>
<protein>
    <recommendedName>
        <fullName evidence="4 15">Peroxisome assembly protein 12</fullName>
    </recommendedName>
    <alternativeName>
        <fullName evidence="14 15">Peroxin-12</fullName>
    </alternativeName>
</protein>
<evidence type="ECO:0000256" key="9">
    <source>
        <dbReference type="ARBA" id="ARBA00022833"/>
    </source>
</evidence>
<evidence type="ECO:0000256" key="5">
    <source>
        <dbReference type="ARBA" id="ARBA00022448"/>
    </source>
</evidence>
<dbReference type="GO" id="GO:0006513">
    <property type="term" value="P:protein monoubiquitination"/>
    <property type="evidence" value="ECO:0007669"/>
    <property type="project" value="TreeGrafter"/>
</dbReference>
<dbReference type="OMA" id="QHYLARC"/>
<reference evidence="17 18" key="1">
    <citation type="journal article" date="2014" name="Nat. Commun.">
        <title>Molecular traces of alternative social organization in a termite genome.</title>
        <authorList>
            <person name="Terrapon N."/>
            <person name="Li C."/>
            <person name="Robertson H.M."/>
            <person name="Ji L."/>
            <person name="Meng X."/>
            <person name="Booth W."/>
            <person name="Chen Z."/>
            <person name="Childers C.P."/>
            <person name="Glastad K.M."/>
            <person name="Gokhale K."/>
            <person name="Gowin J."/>
            <person name="Gronenberg W."/>
            <person name="Hermansen R.A."/>
            <person name="Hu H."/>
            <person name="Hunt B.G."/>
            <person name="Huylmans A.K."/>
            <person name="Khalil S.M."/>
            <person name="Mitchell R.D."/>
            <person name="Munoz-Torres M.C."/>
            <person name="Mustard J.A."/>
            <person name="Pan H."/>
            <person name="Reese J.T."/>
            <person name="Scharf M.E."/>
            <person name="Sun F."/>
            <person name="Vogel H."/>
            <person name="Xiao J."/>
            <person name="Yang W."/>
            <person name="Yang Z."/>
            <person name="Yang Z."/>
            <person name="Zhou J."/>
            <person name="Zhu J."/>
            <person name="Brent C.S."/>
            <person name="Elsik C.G."/>
            <person name="Goodisman M.A."/>
            <person name="Liberles D.A."/>
            <person name="Roe R.M."/>
            <person name="Vargo E.L."/>
            <person name="Vilcinskas A."/>
            <person name="Wang J."/>
            <person name="Bornberg-Bauer E."/>
            <person name="Korb J."/>
            <person name="Zhang G."/>
            <person name="Liebig J."/>
        </authorList>
    </citation>
    <scope>NUCLEOTIDE SEQUENCE [LARGE SCALE GENOMIC DNA]</scope>
    <source>
        <tissue evidence="17">Whole organism</tissue>
    </source>
</reference>
<keyword evidence="13 15" id="KW-0576">Peroxisome</keyword>
<dbReference type="Proteomes" id="UP000027135">
    <property type="component" value="Unassembled WGS sequence"/>
</dbReference>
<dbReference type="FunFam" id="3.30.40.10:FF:000634">
    <property type="entry name" value="Peroxisome assembly protein 12"/>
    <property type="match status" value="1"/>
</dbReference>
<evidence type="ECO:0000256" key="4">
    <source>
        <dbReference type="ARBA" id="ARBA00018980"/>
    </source>
</evidence>
<dbReference type="PANTHER" id="PTHR12888:SF0">
    <property type="entry name" value="PEROXISOME ASSEMBLY PROTEIN 12"/>
    <property type="match status" value="1"/>
</dbReference>
<keyword evidence="18" id="KW-1185">Reference proteome</keyword>
<dbReference type="AlphaFoldDB" id="A0A067R5N8"/>
<evidence type="ECO:0000256" key="7">
    <source>
        <dbReference type="ARBA" id="ARBA00022723"/>
    </source>
</evidence>
<keyword evidence="11" id="KW-1133">Transmembrane helix</keyword>
<evidence type="ECO:0000259" key="16">
    <source>
        <dbReference type="Pfam" id="PF04757"/>
    </source>
</evidence>
<keyword evidence="10" id="KW-0653">Protein transport</keyword>